<reference evidence="3 4" key="1">
    <citation type="journal article" date="2023" name="IScience">
        <title>Expanded male sex-determining region conserved during the evolution of homothallism in the green alga Volvox.</title>
        <authorList>
            <person name="Yamamoto K."/>
            <person name="Matsuzaki R."/>
            <person name="Mahakham W."/>
            <person name="Heman W."/>
            <person name="Sekimoto H."/>
            <person name="Kawachi M."/>
            <person name="Minakuchi Y."/>
            <person name="Toyoda A."/>
            <person name="Nozaki H."/>
        </authorList>
    </citation>
    <scope>NUCLEOTIDE SEQUENCE [LARGE SCALE GENOMIC DNA]</scope>
    <source>
        <strain evidence="3 4">NIES-4468</strain>
    </source>
</reference>
<feature type="region of interest" description="Disordered" evidence="2">
    <location>
        <begin position="3017"/>
        <end position="3048"/>
    </location>
</feature>
<feature type="compositionally biased region" description="Gly residues" evidence="2">
    <location>
        <begin position="1799"/>
        <end position="1815"/>
    </location>
</feature>
<name>A0ABQ5RZ57_9CHLO</name>
<feature type="region of interest" description="Disordered" evidence="2">
    <location>
        <begin position="1369"/>
        <end position="1395"/>
    </location>
</feature>
<feature type="compositionally biased region" description="Low complexity" evidence="2">
    <location>
        <begin position="2967"/>
        <end position="2976"/>
    </location>
</feature>
<dbReference type="SUPFAM" id="SSF55874">
    <property type="entry name" value="ATPase domain of HSP90 chaperone/DNA topoisomerase II/histidine kinase"/>
    <property type="match status" value="1"/>
</dbReference>
<protein>
    <submittedName>
        <fullName evidence="3">Uncharacterized protein</fullName>
    </submittedName>
</protein>
<dbReference type="EMBL" id="BSDZ01000013">
    <property type="protein sequence ID" value="GLI62696.1"/>
    <property type="molecule type" value="Genomic_DNA"/>
</dbReference>
<keyword evidence="4" id="KW-1185">Reference proteome</keyword>
<feature type="coiled-coil region" evidence="1">
    <location>
        <begin position="2420"/>
        <end position="2454"/>
    </location>
</feature>
<evidence type="ECO:0000313" key="4">
    <source>
        <dbReference type="Proteomes" id="UP001165090"/>
    </source>
</evidence>
<feature type="region of interest" description="Disordered" evidence="2">
    <location>
        <begin position="560"/>
        <end position="593"/>
    </location>
</feature>
<dbReference type="PANTHER" id="PTHR22640:SF2">
    <property type="entry name" value="STRUCTURAL MAINTENANCE OF CHROMOSOMES FLEXIBLE HINGE DOMAIN-CONTAINING PROTEIN 1"/>
    <property type="match status" value="1"/>
</dbReference>
<evidence type="ECO:0000256" key="1">
    <source>
        <dbReference type="SAM" id="Coils"/>
    </source>
</evidence>
<keyword evidence="1" id="KW-0175">Coiled coil</keyword>
<proteinExistence type="predicted"/>
<feature type="region of interest" description="Disordered" evidence="2">
    <location>
        <begin position="2956"/>
        <end position="2993"/>
    </location>
</feature>
<feature type="region of interest" description="Disordered" evidence="2">
    <location>
        <begin position="1666"/>
        <end position="1692"/>
    </location>
</feature>
<feature type="compositionally biased region" description="Low complexity" evidence="2">
    <location>
        <begin position="344"/>
        <end position="358"/>
    </location>
</feature>
<feature type="region of interest" description="Disordered" evidence="2">
    <location>
        <begin position="2704"/>
        <end position="2737"/>
    </location>
</feature>
<evidence type="ECO:0000256" key="2">
    <source>
        <dbReference type="SAM" id="MobiDB-lite"/>
    </source>
</evidence>
<dbReference type="InterPro" id="IPR036890">
    <property type="entry name" value="HATPase_C_sf"/>
</dbReference>
<feature type="compositionally biased region" description="Low complexity" evidence="2">
    <location>
        <begin position="854"/>
        <end position="865"/>
    </location>
</feature>
<feature type="region of interest" description="Disordered" evidence="2">
    <location>
        <begin position="1794"/>
        <end position="1831"/>
    </location>
</feature>
<dbReference type="PANTHER" id="PTHR22640">
    <property type="entry name" value="STRUCTURAL MAINTENANCE OF CHROMOSOMES FLEXIBLE HINGE DOMAIN-CONTAINING PROTEIN 1"/>
    <property type="match status" value="1"/>
</dbReference>
<feature type="region of interest" description="Disordered" evidence="2">
    <location>
        <begin position="818"/>
        <end position="883"/>
    </location>
</feature>
<sequence length="3048" mass="326295">MAPTYQKIKGNFDATPLTRSLRQEVEGFDIMICLMELIDNAVQATIERAEPCISIRINFDKLDEHGHRTGEPAELVIEDNGKGMSQRQLANYFRVSFTTSRIPDLDRESQPGVLPLDAFINSHLNRFGRGSASVVYFGDAVEVESFQAPRDPKQPSRAYMVKCDYEALLQSNSWDLEMYEKDQEVVEDDLNGWTIIRISKLLPDKERILRDLASLEQLAKRLEQVYHWFIYGFPEWLWGKMPAELTRNSRRPKGGLRIEIIMSSGADVLFQACLSPESVSRGAGGSGGGGDDFGHNSDLQAVLREWERLANANQVLELCVTCMRYLPPGHPSPGGTDLSLKMDGSSPSKSSAGKPPSGSGRGRGGTAGGSAGPEGCGRGHDIGGMQPRPPGRASKSGGCVEVVELLEDDTDIDTRQKDCVCDFVLIWLFFPYRQCLRTKPLGDSGKELFVFPFWSGKDMIKSKLHGQFPEIYKTAVALARMDQETQNHAHKLDDPGRLVALLLVSPDALAHQHKSDFEGKAYELFCKSGPSAGPSYRPSSDEQPRLMTYVWRKDVEESAADGGGEAIGRGRRGRRNSVVMTAASPRRPPPLPRLGQAGWYEDLRGGWAAQQLLGAFRNWYLTDEDGHLVPPTMLVELTDLGLEEPHGFDLSERGMKECSDKYAYGDADPVETGEMLMVVNANQKRVDDVPGGAGAAGGGAACGVVRSRSLAGHARIVQKFFIEGTDASKQHYALVRPWRPHWSPLAPLLSESIMELQPLNKGGKRVMDRMAEQQKMVRMWEEFLPRMLAIEPDDEMGVPRSEYDTNHTFNRITVFVAGNRPSSQGSGSGSGGAGTSAAGRTGGGTGRRGRPSKAAQAAAPDLARAGVEPSGEGLPPSAPMNRTESHYPKYTVAVTLLLEAWERTASCSPGDDDRGQWMEVAQIEPGFVAPSDKRMFTFTGFGRYLRKPGTYRMKFVPREMPVALLDPKQPLEHVFKVTSSHPVLLNAFFVAPAVAQGAVVGPDPLIRQPVVRLGETLPDLVVLLMDARGGRVAFPPDLRTRLESTWDPAAAAAAAGAANANLNGSSGGGGSSHPLTVAADVFNGDPLRLKLGLKRSGGTAAASGGRSAGVSFSPDNMMMFISGLYVKPTALKQTTGGGHKANVASVNVCLKVTLVTTASGRPLSTDYATAHAAVGNDAAGSADRGAAAAGSHTRDMLLVSGPPHSINVENGNWFNSPSPDRPLPLSKGAVLDNDLVIRLVDASGNPFYRIREAHPRVALRCCHLGGIGAPPVMVHKQAAPPGGAGPVGGRGGGTRSEFVDFTEVELDSSGNFLTLHGSMVKATGLPGEIGILTLSLVESGRGLGGGRFPALVSYVSVRKVVLGVEEAGTAEGDNEGTGSAQANAAGTRRPRRRARSKVKHAHVREYLLDGTVKANTRRELQWADLVEEVEEGGKSLLEMAFERRIEFTSSGPREVFLRPSGVLLRTQAEVLAAARTALVSPAVLYEQCFVLRPGQFHLGGLRLSLSEETDDVVDEHLTAEVRILIGSREVVSRLHLDKGRAELPELAFQERDFAEAENAVVAVSVWDVHGRGSASAAAGANPDRSAAAAAAAFCYGTFYVRQEPRAVALRLAPLVCDLLTNRCVVTPWPLPQQPRQTAPSHPAVRGAMQSPAMPVAVEMTTGVLAVPPTPTTGRQRAEHGGDAAASGREGAGGTPQLLLQLLVPDVTTGRSTSTSVVDAAALMARGFSLASDSITLQGGQTLRVPLVAVDQMGLPLAIPPALARLLEKYTTAYLEPVQDAAAAARVAATSAAHGHAGHGRGGWANGAAGAGGRAAGQGRLSGVTGERSGGGSNIVPCEISGWTWQEVREGADGAGAASGDAAAPSTEAAAASAAPQQLPRLPMCYFQVQPMHSSGHAALIVTFDPPPDVLNAAATTAEPKALPRLSLGLALHFEHGPLAPAGYQLSVLAPQGVQAQPIPVHPERDEEVTAFLPAPGNCQRIYKVEVVEKTELVLELRLMDAQGFLVAEDGTFELRYAEVVNQEQYRGVHVRPCAVTHGSLRLTLPVCAGSAWVTSPVLLLLAPSSPNFKHAEPLCIYLFVQPGRYPVEPLEIVWPDCEQLPPRDRVLTLTLSNEDPPSHDDEDATAASQWPCLPPFQVMVHSADGMKLEVGELQQLRLYFAQKVQVDGSVRLEEATDQPVTEIRPREAGVGLHRAHFYVAPGAVAIPTRAGQTWTLVAEYQDPRVSSPGNRLGPIPILDLELLPAPPVRIQLGPASEAALGHPGSRRLRTVVVASEALRDHTLPEISGQLVDRWGNASHPGSDHFMLLIVRPSSAVGPASAPEGAFVELASCEIEWKDGCFRLPPTPLGTAGLTPGSDYEICLQLWCEGSGGRSGSGSGGGAGARGREGGSGGEEQMAEGEANCAAAAVHGVELLVQTLYVSLLGDSAALRNKVQQLEAEASKLEHQLRSATSDEHVRRRAVGEAAGQYIKVLEQLQDRGVRLPTTTASVVVRGQAMGADTVAAIATDHQGLLAEIEACIANIDQQAGQLMRPPLVEPGAIARWTPPQPQHRAAPSVAASMCLMPFMKGGNMGHPAPEAARVYDRLRQMAMACVGLPGALGPLVMLGAVEKCDVAVALGQLAGGRFERVFVTDDKALRDLLTRLSNMRPGGSATDLCDPVLLSRYDLDPNGVDVNHPQLPLLKRQLRNRFQAVLNFDPPVQDSDAALTQPQSWQQQQQQKQQRQTRGRPAEDVRSGNPQQCNCQGFIGFAVNLVHLPPHLTEIRVPLRDHQGRSLQQATLRQTMLSYVFGNAMVFEKEEHIHEFRERCRRVNIFPDLPLIAVDGKGGYNLGDKGSVSFGERPVPHICFSGLSPSEMTQLSQDGLQGGALDSRLRAEQSQLCALQSRKAELQALRPQAEAAYTEVRFKQQLAEQQTAQHRDLHEHLVPQLDELRNELRSCTAEMERVAQRERFQAAQLQGSGGGARGCAGTTQGRRGVTARFGRGPGTTDGCRGPAALTRAGDAAAAAAAAAAALGIRTGAGPGATRRAACLSREERDEPRSKHPRLST</sequence>
<feature type="region of interest" description="Disordered" evidence="2">
    <location>
        <begin position="1851"/>
        <end position="1874"/>
    </location>
</feature>
<feature type="region of interest" description="Disordered" evidence="2">
    <location>
        <begin position="333"/>
        <end position="396"/>
    </location>
</feature>
<feature type="compositionally biased region" description="Gly residues" evidence="2">
    <location>
        <begin position="2372"/>
        <end position="2393"/>
    </location>
</feature>
<evidence type="ECO:0000313" key="3">
    <source>
        <dbReference type="EMBL" id="GLI62696.1"/>
    </source>
</evidence>
<comment type="caution">
    <text evidence="3">The sequence shown here is derived from an EMBL/GenBank/DDBJ whole genome shotgun (WGS) entry which is preliminary data.</text>
</comment>
<dbReference type="Pfam" id="PF13589">
    <property type="entry name" value="HATPase_c_3"/>
    <property type="match status" value="1"/>
</dbReference>
<feature type="compositionally biased region" description="Low complexity" evidence="2">
    <location>
        <begin position="1854"/>
        <end position="1874"/>
    </location>
</feature>
<feature type="compositionally biased region" description="Basic and acidic residues" evidence="2">
    <location>
        <begin position="3032"/>
        <end position="3041"/>
    </location>
</feature>
<feature type="region of interest" description="Disordered" evidence="2">
    <location>
        <begin position="2372"/>
        <end position="2398"/>
    </location>
</feature>
<dbReference type="InterPro" id="IPR038892">
    <property type="entry name" value="SMCHD1"/>
</dbReference>
<feature type="compositionally biased region" description="Gly residues" evidence="2">
    <location>
        <begin position="359"/>
        <end position="376"/>
    </location>
</feature>
<organism evidence="3 4">
    <name type="scientific">Volvox africanus</name>
    <dbReference type="NCBI Taxonomy" id="51714"/>
    <lineage>
        <taxon>Eukaryota</taxon>
        <taxon>Viridiplantae</taxon>
        <taxon>Chlorophyta</taxon>
        <taxon>core chlorophytes</taxon>
        <taxon>Chlorophyceae</taxon>
        <taxon>CS clade</taxon>
        <taxon>Chlamydomonadales</taxon>
        <taxon>Volvocaceae</taxon>
        <taxon>Volvox</taxon>
    </lineage>
</organism>
<dbReference type="Gene3D" id="3.30.565.10">
    <property type="entry name" value="Histidine kinase-like ATPase, C-terminal domain"/>
    <property type="match status" value="1"/>
</dbReference>
<gene>
    <name evidence="3" type="ORF">VaNZ11_005372</name>
</gene>
<feature type="compositionally biased region" description="Gly residues" evidence="2">
    <location>
        <begin position="826"/>
        <end position="846"/>
    </location>
</feature>
<dbReference type="Proteomes" id="UP001165090">
    <property type="component" value="Unassembled WGS sequence"/>
</dbReference>
<accession>A0ABQ5RZ57</accession>
<feature type="compositionally biased region" description="Low complexity" evidence="2">
    <location>
        <begin position="3017"/>
        <end position="3029"/>
    </location>
</feature>
<feature type="compositionally biased region" description="Low complexity" evidence="2">
    <location>
        <begin position="2709"/>
        <end position="2724"/>
    </location>
</feature>